<proteinExistence type="predicted"/>
<dbReference type="Gene3D" id="2.70.98.10">
    <property type="match status" value="1"/>
</dbReference>
<dbReference type="GO" id="GO:0005975">
    <property type="term" value="P:carbohydrate metabolic process"/>
    <property type="evidence" value="ECO:0007669"/>
    <property type="project" value="InterPro"/>
</dbReference>
<dbReference type="RefSeq" id="WP_343060608.1">
    <property type="nucleotide sequence ID" value="NZ_JACHXK010000011.1"/>
</dbReference>
<evidence type="ECO:0000313" key="2">
    <source>
        <dbReference type="Proteomes" id="UP000570361"/>
    </source>
</evidence>
<accession>A0A7W5FPN3</accession>
<protein>
    <submittedName>
        <fullName evidence="1">Galactose mutarotase-like enzyme</fullName>
    </submittedName>
</protein>
<organism evidence="1 2">
    <name type="scientific">Paenibacillus phyllosphaerae</name>
    <dbReference type="NCBI Taxonomy" id="274593"/>
    <lineage>
        <taxon>Bacteria</taxon>
        <taxon>Bacillati</taxon>
        <taxon>Bacillota</taxon>
        <taxon>Bacilli</taxon>
        <taxon>Bacillales</taxon>
        <taxon>Paenibacillaceae</taxon>
        <taxon>Paenibacillus</taxon>
    </lineage>
</organism>
<gene>
    <name evidence="1" type="ORF">FHS18_004300</name>
</gene>
<dbReference type="GO" id="GO:0030246">
    <property type="term" value="F:carbohydrate binding"/>
    <property type="evidence" value="ECO:0007669"/>
    <property type="project" value="InterPro"/>
</dbReference>
<keyword evidence="2" id="KW-1185">Reference proteome</keyword>
<dbReference type="InterPro" id="IPR008183">
    <property type="entry name" value="Aldose_1/G6P_1-epimerase"/>
</dbReference>
<dbReference type="AlphaFoldDB" id="A0A7W5FPN3"/>
<comment type="caution">
    <text evidence="1">The sequence shown here is derived from an EMBL/GenBank/DDBJ whole genome shotgun (WGS) entry which is preliminary data.</text>
</comment>
<dbReference type="Pfam" id="PF01263">
    <property type="entry name" value="Aldose_epim"/>
    <property type="match status" value="1"/>
</dbReference>
<dbReference type="PANTHER" id="PTHR11122">
    <property type="entry name" value="APOSPORY-ASSOCIATED PROTEIN C-RELATED"/>
    <property type="match status" value="1"/>
</dbReference>
<name>A0A7W5FPN3_9BACL</name>
<reference evidence="1 2" key="1">
    <citation type="submission" date="2020-08" db="EMBL/GenBank/DDBJ databases">
        <title>Genomic Encyclopedia of Type Strains, Phase III (KMG-III): the genomes of soil and plant-associated and newly described type strains.</title>
        <authorList>
            <person name="Whitman W."/>
        </authorList>
    </citation>
    <scope>NUCLEOTIDE SEQUENCE [LARGE SCALE GENOMIC DNA]</scope>
    <source>
        <strain evidence="1 2">CECT 5862</strain>
    </source>
</reference>
<dbReference type="PANTHER" id="PTHR11122:SF13">
    <property type="entry name" value="GLUCOSE-6-PHOSPHATE 1-EPIMERASE"/>
    <property type="match status" value="1"/>
</dbReference>
<dbReference type="SUPFAM" id="SSF74650">
    <property type="entry name" value="Galactose mutarotase-like"/>
    <property type="match status" value="1"/>
</dbReference>
<sequence length="292" mass="32915">MMSQYQVTTHQDTYTLYTLTESATDSSVTICPERGAIAISCKLRGEELFYLDRDTFIDPEANIRGGNPILFPICGQLVNGAYEWDGVVYQMRNHGVARNRAWEVVSTSEEGEASLTVRLTAGEGTYNEYPWNFALEFTYTLKDGQLHIRQVYANQADTDMPVYAGFHPYFNISSKKFVYETDATKFLDYNDNVVKPIDGAIDMDGLKESIALLDAQERQIAFPGPDGTGRVRLTYSDDFKYVVLWQVDGKPFICVEPWMALNAELNRKEELPMIPAGTTRNLVVTIGYTPGE</sequence>
<dbReference type="InterPro" id="IPR014718">
    <property type="entry name" value="GH-type_carb-bd"/>
</dbReference>
<dbReference type="Proteomes" id="UP000570361">
    <property type="component" value="Unassembled WGS sequence"/>
</dbReference>
<evidence type="ECO:0000313" key="1">
    <source>
        <dbReference type="EMBL" id="MBB3112214.1"/>
    </source>
</evidence>
<dbReference type="GO" id="GO:0016853">
    <property type="term" value="F:isomerase activity"/>
    <property type="evidence" value="ECO:0007669"/>
    <property type="project" value="InterPro"/>
</dbReference>
<dbReference type="EMBL" id="JACHXK010000011">
    <property type="protein sequence ID" value="MBB3112214.1"/>
    <property type="molecule type" value="Genomic_DNA"/>
</dbReference>
<dbReference type="InterPro" id="IPR011013">
    <property type="entry name" value="Gal_mutarotase_sf_dom"/>
</dbReference>